<dbReference type="Pfam" id="PF02493">
    <property type="entry name" value="MORN"/>
    <property type="match status" value="16"/>
</dbReference>
<accession>A0A1R2ANW4</accession>
<dbReference type="PANTHER" id="PTHR43215:SF14">
    <property type="entry name" value="RADIAL SPOKE HEAD 1 HOMOLOG"/>
    <property type="match status" value="1"/>
</dbReference>
<dbReference type="PANTHER" id="PTHR43215">
    <property type="entry name" value="RADIAL SPOKE HEAD 1 HOMOLOG"/>
    <property type="match status" value="1"/>
</dbReference>
<evidence type="ECO:0000313" key="3">
    <source>
        <dbReference type="Proteomes" id="UP000187209"/>
    </source>
</evidence>
<dbReference type="SUPFAM" id="SSF82185">
    <property type="entry name" value="Histone H3 K4-specific methyltransferase SET7/9 N-terminal domain"/>
    <property type="match status" value="5"/>
</dbReference>
<dbReference type="InterPro" id="IPR003409">
    <property type="entry name" value="MORN"/>
</dbReference>
<evidence type="ECO:0000313" key="2">
    <source>
        <dbReference type="EMBL" id="OMJ66179.1"/>
    </source>
</evidence>
<evidence type="ECO:0000256" key="1">
    <source>
        <dbReference type="ARBA" id="ARBA00022737"/>
    </source>
</evidence>
<dbReference type="OrthoDB" id="423343at2759"/>
<comment type="caution">
    <text evidence="2">The sequence shown here is derived from an EMBL/GenBank/DDBJ whole genome shotgun (WGS) entry which is preliminary data.</text>
</comment>
<gene>
    <name evidence="2" type="ORF">SteCoe_37076</name>
</gene>
<dbReference type="SMART" id="SM00698">
    <property type="entry name" value="MORN"/>
    <property type="match status" value="15"/>
</dbReference>
<keyword evidence="3" id="KW-1185">Reference proteome</keyword>
<dbReference type="Gene3D" id="2.20.110.10">
    <property type="entry name" value="Histone H3 K4-specific methyltransferase SET7/9 N-terminal domain"/>
    <property type="match status" value="7"/>
</dbReference>
<reference evidence="2 3" key="1">
    <citation type="submission" date="2016-11" db="EMBL/GenBank/DDBJ databases">
        <title>The macronuclear genome of Stentor coeruleus: a giant cell with tiny introns.</title>
        <authorList>
            <person name="Slabodnick M."/>
            <person name="Ruby J.G."/>
            <person name="Reiff S.B."/>
            <person name="Swart E.C."/>
            <person name="Gosai S."/>
            <person name="Prabakaran S."/>
            <person name="Witkowska E."/>
            <person name="Larue G.E."/>
            <person name="Fisher S."/>
            <person name="Freeman R.M."/>
            <person name="Gunawardena J."/>
            <person name="Chu W."/>
            <person name="Stover N.A."/>
            <person name="Gregory B.D."/>
            <person name="Nowacki M."/>
            <person name="Derisi J."/>
            <person name="Roy S.W."/>
            <person name="Marshall W.F."/>
            <person name="Sood P."/>
        </authorList>
    </citation>
    <scope>NUCLEOTIDE SEQUENCE [LARGE SCALE GENOMIC DNA]</scope>
    <source>
        <strain evidence="2">WM001</strain>
    </source>
</reference>
<sequence>MGCSEAKPENAVSVEKIKNKIFEVKYIDGNTYKGEIKNGMRSGQGEFICLVKRPQNFTSTSSSIKDKDHDEIYKGNWENDEMSGIGTYTYKDGSVYIGEWKHGMRNGEGEYEITNLFKYKGNWVNNQMEGHGKMTFPQGFIYESEFSKNFVTNKGRIITQSGVYYAAENIDPIHDFGRLFIKEGQRIPPTYEKFYCICILFDWSVYEGWMDFGEERAYMALLDSNTGSYDFLSTLKGDGTLYSREKGHINCTWSGKFKFEGFGISRIISKEKYRGMFNGGLKNGYGVCIYKSGNIYKGEWRDNKKSGYGIMTYKKGKVFTGTWSNDEKSLGTKNYPNGECFFGEYRGKKLRLGTYLYNNGERYYGFLEHKKKTFRGIMIYIDGSTYKGQWKDNKPDGFGIFTSNNGWFYQGQWENGEKSGFGITSDDPYTLYKFSIDKNPCRYEPPGKEKYSGNYIEGNLKDGRGFCDFANGDIFIGEWESDRKVKNGKYTWANQQCYDGNWEWDEMDGNGDLQMTDGSQYIGDFKKGVYHGKGRLFLGDGTLIKGEWENGILKTYEVSFNFNNGDDYHGSIQGLAKHGKGCLSSKNGKYIGYFENDIRHGKGKEELLTGEKFTGTWDNGLKQGPGTYQDEFKNVYKGTWNMDKKHGEFFITFKTKEVLTITFENDEPVGKGTLDYSGCKEAEDDNGENGGILIDYKTKQVKWKSSTVKEIFKKTKKIKRYQNYFYSEPERCALLVGLFNDQDI</sequence>
<dbReference type="Proteomes" id="UP000187209">
    <property type="component" value="Unassembled WGS sequence"/>
</dbReference>
<keyword evidence="1" id="KW-0677">Repeat</keyword>
<name>A0A1R2ANW4_9CILI</name>
<organism evidence="2 3">
    <name type="scientific">Stentor coeruleus</name>
    <dbReference type="NCBI Taxonomy" id="5963"/>
    <lineage>
        <taxon>Eukaryota</taxon>
        <taxon>Sar</taxon>
        <taxon>Alveolata</taxon>
        <taxon>Ciliophora</taxon>
        <taxon>Postciliodesmatophora</taxon>
        <taxon>Heterotrichea</taxon>
        <taxon>Heterotrichida</taxon>
        <taxon>Stentoridae</taxon>
        <taxon>Stentor</taxon>
    </lineage>
</organism>
<dbReference type="AlphaFoldDB" id="A0A1R2ANW4"/>
<protein>
    <submittedName>
        <fullName evidence="2">Uncharacterized protein</fullName>
    </submittedName>
</protein>
<dbReference type="EMBL" id="MPUH01001796">
    <property type="protein sequence ID" value="OMJ66179.1"/>
    <property type="molecule type" value="Genomic_DNA"/>
</dbReference>
<proteinExistence type="predicted"/>